<sequence>MKELIYVTDRVIRTSGIHVYGVGITSSTHRLAAFLPLTCTSQYPPGNSRKRRPGSDTRVGREPYIPSNRALIPLERSSRDRPGK</sequence>
<comment type="caution">
    <text evidence="2">The sequence shown here is derived from an EMBL/GenBank/DDBJ whole genome shotgun (WGS) entry which is preliminary data.</text>
</comment>
<gene>
    <name evidence="2" type="ORF">Slati_2465400</name>
</gene>
<proteinExistence type="predicted"/>
<accession>A0AAW2WDL2</accession>
<dbReference type="AlphaFoldDB" id="A0AAW2WDL2"/>
<name>A0AAW2WDL2_9LAMI</name>
<feature type="region of interest" description="Disordered" evidence="1">
    <location>
        <begin position="42"/>
        <end position="84"/>
    </location>
</feature>
<organism evidence="2">
    <name type="scientific">Sesamum latifolium</name>
    <dbReference type="NCBI Taxonomy" id="2727402"/>
    <lineage>
        <taxon>Eukaryota</taxon>
        <taxon>Viridiplantae</taxon>
        <taxon>Streptophyta</taxon>
        <taxon>Embryophyta</taxon>
        <taxon>Tracheophyta</taxon>
        <taxon>Spermatophyta</taxon>
        <taxon>Magnoliopsida</taxon>
        <taxon>eudicotyledons</taxon>
        <taxon>Gunneridae</taxon>
        <taxon>Pentapetalae</taxon>
        <taxon>asterids</taxon>
        <taxon>lamiids</taxon>
        <taxon>Lamiales</taxon>
        <taxon>Pedaliaceae</taxon>
        <taxon>Sesamum</taxon>
    </lineage>
</organism>
<dbReference type="EMBL" id="JACGWN010000008">
    <property type="protein sequence ID" value="KAL0439824.1"/>
    <property type="molecule type" value="Genomic_DNA"/>
</dbReference>
<protein>
    <submittedName>
        <fullName evidence="2">Uncharacterized protein</fullName>
    </submittedName>
</protein>
<reference evidence="2" key="1">
    <citation type="submission" date="2020-06" db="EMBL/GenBank/DDBJ databases">
        <authorList>
            <person name="Li T."/>
            <person name="Hu X."/>
            <person name="Zhang T."/>
            <person name="Song X."/>
            <person name="Zhang H."/>
            <person name="Dai N."/>
            <person name="Sheng W."/>
            <person name="Hou X."/>
            <person name="Wei L."/>
        </authorList>
    </citation>
    <scope>NUCLEOTIDE SEQUENCE</scope>
    <source>
        <strain evidence="2">KEN1</strain>
        <tissue evidence="2">Leaf</tissue>
    </source>
</reference>
<evidence type="ECO:0000256" key="1">
    <source>
        <dbReference type="SAM" id="MobiDB-lite"/>
    </source>
</evidence>
<reference evidence="2" key="2">
    <citation type="journal article" date="2024" name="Plant">
        <title>Genomic evolution and insights into agronomic trait innovations of Sesamum species.</title>
        <authorList>
            <person name="Miao H."/>
            <person name="Wang L."/>
            <person name="Qu L."/>
            <person name="Liu H."/>
            <person name="Sun Y."/>
            <person name="Le M."/>
            <person name="Wang Q."/>
            <person name="Wei S."/>
            <person name="Zheng Y."/>
            <person name="Lin W."/>
            <person name="Duan Y."/>
            <person name="Cao H."/>
            <person name="Xiong S."/>
            <person name="Wang X."/>
            <person name="Wei L."/>
            <person name="Li C."/>
            <person name="Ma Q."/>
            <person name="Ju M."/>
            <person name="Zhao R."/>
            <person name="Li G."/>
            <person name="Mu C."/>
            <person name="Tian Q."/>
            <person name="Mei H."/>
            <person name="Zhang T."/>
            <person name="Gao T."/>
            <person name="Zhang H."/>
        </authorList>
    </citation>
    <scope>NUCLEOTIDE SEQUENCE</scope>
    <source>
        <strain evidence="2">KEN1</strain>
    </source>
</reference>
<evidence type="ECO:0000313" key="2">
    <source>
        <dbReference type="EMBL" id="KAL0439824.1"/>
    </source>
</evidence>